<dbReference type="Gene3D" id="3.30.200.20">
    <property type="entry name" value="Phosphorylase Kinase, domain 1"/>
    <property type="match status" value="1"/>
</dbReference>
<feature type="coiled-coil region" evidence="6">
    <location>
        <begin position="817"/>
        <end position="844"/>
    </location>
</feature>
<evidence type="ECO:0000256" key="2">
    <source>
        <dbReference type="ARBA" id="ARBA00022741"/>
    </source>
</evidence>
<dbReference type="Pfam" id="PF13424">
    <property type="entry name" value="TPR_12"/>
    <property type="match status" value="1"/>
</dbReference>
<accession>A0A7Z0QUP1</accession>
<dbReference type="InterPro" id="IPR008271">
    <property type="entry name" value="Ser/Thr_kinase_AS"/>
</dbReference>
<feature type="binding site" evidence="5">
    <location>
        <position position="114"/>
    </location>
    <ligand>
        <name>ATP</name>
        <dbReference type="ChEBI" id="CHEBI:30616"/>
    </ligand>
</feature>
<dbReference type="InterPro" id="IPR019734">
    <property type="entry name" value="TPR_rpt"/>
</dbReference>
<evidence type="ECO:0000256" key="4">
    <source>
        <dbReference type="ARBA" id="ARBA00022840"/>
    </source>
</evidence>
<dbReference type="SMART" id="SM00220">
    <property type="entry name" value="S_TKc"/>
    <property type="match status" value="1"/>
</dbReference>
<comment type="caution">
    <text evidence="9">The sequence shown here is derived from an EMBL/GenBank/DDBJ whole genome shotgun (WGS) entry which is preliminary data.</text>
</comment>
<dbReference type="SUPFAM" id="SSF48452">
    <property type="entry name" value="TPR-like"/>
    <property type="match status" value="2"/>
</dbReference>
<keyword evidence="7" id="KW-1133">Transmembrane helix</keyword>
<dbReference type="Gene3D" id="1.10.510.10">
    <property type="entry name" value="Transferase(Phosphotransferase) domain 1"/>
    <property type="match status" value="1"/>
</dbReference>
<dbReference type="Gene3D" id="1.25.40.10">
    <property type="entry name" value="Tetratricopeptide repeat domain"/>
    <property type="match status" value="3"/>
</dbReference>
<keyword evidence="6" id="KW-0175">Coiled coil</keyword>
<feature type="domain" description="Protein kinase" evidence="8">
    <location>
        <begin position="83"/>
        <end position="357"/>
    </location>
</feature>
<dbReference type="InterPro" id="IPR000719">
    <property type="entry name" value="Prot_kinase_dom"/>
</dbReference>
<dbReference type="AlphaFoldDB" id="A0A7Z0QUP1"/>
<name>A0A7Z0QUP1_9GAMM</name>
<keyword evidence="10" id="KW-1185">Reference proteome</keyword>
<evidence type="ECO:0000259" key="8">
    <source>
        <dbReference type="PROSITE" id="PS50011"/>
    </source>
</evidence>
<dbReference type="Pfam" id="PF13374">
    <property type="entry name" value="TPR_10"/>
    <property type="match status" value="1"/>
</dbReference>
<dbReference type="SMART" id="SM00028">
    <property type="entry name" value="TPR"/>
    <property type="match status" value="3"/>
</dbReference>
<feature type="transmembrane region" description="Helical" evidence="7">
    <location>
        <begin position="382"/>
        <end position="405"/>
    </location>
</feature>
<dbReference type="EMBL" id="JACCJZ010000020">
    <property type="protein sequence ID" value="NYZ64291.1"/>
    <property type="molecule type" value="Genomic_DNA"/>
</dbReference>
<sequence length="953" mass="104956">MNDRTARYLRAKEIVATADGLPPEDRAAFVARECSGDAALLAEVAWMRKALASETTLPTIRWEPEEPLELDGEQLSGPSERDYRVVRRIGHGGMGVVYLAERCQDGFVQRVALKLLRRAVGDSRPMLERFQRERALLARLEHPGIARLVDGGLLADGQPFLAIEYVEGEHIDRWCREHSPDLRQRLELFLQVCAAVEYAHRHLVIHRDLKPGNILVTPDGRTKLLDFGIARLLDTGDGTPVEATEFGQHALTVAYASPEQITQKPLSVATDIYSLGVVLYQLVCGQQPFGHHGSSFDASRAIVAGEVIPPSRQAKGSGGLARIPADIDAIVLKSMRRETDARYVSVSALAADVVRFLQRRPIDARRSHVGYRARRFVSRNRWPLAAGGVIALTLTAGITVSLAALSSARGQQHLAEQRQQQLERITAFQQDMLESVDIDAMGHAMWQAQRDAIVAAASGNGPDPGAVQRLDDALARVPATDIAREALDRFVVMHALARVEDDFADTPQLAADMRHSMARVLLGIGQYGSAITELERVLEKRTRVLPPGDPRIVSVLVDLGAARLQAGDIVGANRSYTMAAEGLPGLDADDALRLAVEAGAARTLAARGELQAALERQSGLIRRWSTVLDPHDAALLELRRDEVQTLSRLGRREEARERMAALLPHYEASVGAGDRKTLTARLTFAELTNTLNEYEESQRQAHAVVLERERRLGRDHPDTLMALALEGANRVRLAQAEPAFSQTERFMRELLARQVRVLGADHPQTLASQSDLVRLLGKQADPDKTRQALQLHTEVWRARQRLLGPDHLDTIFSLGGLANLQRKLGRNEEAIATAQETLRRFERTVPDHRLVSATWELIGAAQYSAGRLRLARDAYARSLAQRDAMNGPLDAHTIESASGLYATLFALGDEAGMARVRSRHLDPVLQLDVATLNASMLGIRETARRALQGQNDD</sequence>
<evidence type="ECO:0000256" key="6">
    <source>
        <dbReference type="SAM" id="Coils"/>
    </source>
</evidence>
<dbReference type="PROSITE" id="PS00107">
    <property type="entry name" value="PROTEIN_KINASE_ATP"/>
    <property type="match status" value="1"/>
</dbReference>
<dbReference type="RefSeq" id="WP_180546484.1">
    <property type="nucleotide sequence ID" value="NZ_JACCJZ010000020.1"/>
</dbReference>
<evidence type="ECO:0000256" key="7">
    <source>
        <dbReference type="SAM" id="Phobius"/>
    </source>
</evidence>
<gene>
    <name evidence="9" type="ORF">H0E82_16255</name>
</gene>
<organism evidence="9 10">
    <name type="scientific">Luteimonas deserti</name>
    <dbReference type="NCBI Taxonomy" id="2752306"/>
    <lineage>
        <taxon>Bacteria</taxon>
        <taxon>Pseudomonadati</taxon>
        <taxon>Pseudomonadota</taxon>
        <taxon>Gammaproteobacteria</taxon>
        <taxon>Lysobacterales</taxon>
        <taxon>Lysobacteraceae</taxon>
        <taxon>Luteimonas</taxon>
    </lineage>
</organism>
<dbReference type="PANTHER" id="PTHR43289:SF34">
    <property type="entry name" value="SERINE_THREONINE-PROTEIN KINASE YBDM-RELATED"/>
    <property type="match status" value="1"/>
</dbReference>
<keyword evidence="7" id="KW-0472">Membrane</keyword>
<evidence type="ECO:0000256" key="1">
    <source>
        <dbReference type="ARBA" id="ARBA00022679"/>
    </source>
</evidence>
<keyword evidence="7" id="KW-0812">Transmembrane</keyword>
<dbReference type="PANTHER" id="PTHR43289">
    <property type="entry name" value="MITOGEN-ACTIVATED PROTEIN KINASE KINASE KINASE 20-RELATED"/>
    <property type="match status" value="1"/>
</dbReference>
<evidence type="ECO:0000256" key="3">
    <source>
        <dbReference type="ARBA" id="ARBA00022777"/>
    </source>
</evidence>
<protein>
    <submittedName>
        <fullName evidence="9">Serine/threonine protein kinase</fullName>
    </submittedName>
</protein>
<dbReference type="Proteomes" id="UP000589896">
    <property type="component" value="Unassembled WGS sequence"/>
</dbReference>
<dbReference type="InterPro" id="IPR011990">
    <property type="entry name" value="TPR-like_helical_dom_sf"/>
</dbReference>
<reference evidence="9 10" key="1">
    <citation type="submission" date="2020-07" db="EMBL/GenBank/DDBJ databases">
        <title>isolation of Luteimonas sp. SJ-16.</title>
        <authorList>
            <person name="Huang X.-X."/>
            <person name="Xu L."/>
            <person name="Sun J.-Q."/>
        </authorList>
    </citation>
    <scope>NUCLEOTIDE SEQUENCE [LARGE SCALE GENOMIC DNA]</scope>
    <source>
        <strain evidence="9 10">SJ-16</strain>
    </source>
</reference>
<dbReference type="InterPro" id="IPR017441">
    <property type="entry name" value="Protein_kinase_ATP_BS"/>
</dbReference>
<keyword evidence="9" id="KW-0723">Serine/threonine-protein kinase</keyword>
<dbReference type="InterPro" id="IPR011009">
    <property type="entry name" value="Kinase-like_dom_sf"/>
</dbReference>
<keyword evidence="4 5" id="KW-0067">ATP-binding</keyword>
<evidence type="ECO:0000313" key="9">
    <source>
        <dbReference type="EMBL" id="NYZ64291.1"/>
    </source>
</evidence>
<keyword evidence="1" id="KW-0808">Transferase</keyword>
<evidence type="ECO:0000256" key="5">
    <source>
        <dbReference type="PROSITE-ProRule" id="PRU10141"/>
    </source>
</evidence>
<dbReference type="SUPFAM" id="SSF56112">
    <property type="entry name" value="Protein kinase-like (PK-like)"/>
    <property type="match status" value="1"/>
</dbReference>
<proteinExistence type="predicted"/>
<dbReference type="GO" id="GO:0005524">
    <property type="term" value="F:ATP binding"/>
    <property type="evidence" value="ECO:0007669"/>
    <property type="project" value="UniProtKB-UniRule"/>
</dbReference>
<dbReference type="GO" id="GO:0004674">
    <property type="term" value="F:protein serine/threonine kinase activity"/>
    <property type="evidence" value="ECO:0007669"/>
    <property type="project" value="UniProtKB-KW"/>
</dbReference>
<evidence type="ECO:0000313" key="10">
    <source>
        <dbReference type="Proteomes" id="UP000589896"/>
    </source>
</evidence>
<dbReference type="PROSITE" id="PS50011">
    <property type="entry name" value="PROTEIN_KINASE_DOM"/>
    <property type="match status" value="1"/>
</dbReference>
<keyword evidence="3 9" id="KW-0418">Kinase</keyword>
<keyword evidence="2 5" id="KW-0547">Nucleotide-binding</keyword>
<dbReference type="PROSITE" id="PS00108">
    <property type="entry name" value="PROTEIN_KINASE_ST"/>
    <property type="match status" value="1"/>
</dbReference>
<dbReference type="CDD" id="cd14014">
    <property type="entry name" value="STKc_PknB_like"/>
    <property type="match status" value="1"/>
</dbReference>
<dbReference type="Pfam" id="PF00069">
    <property type="entry name" value="Pkinase"/>
    <property type="match status" value="1"/>
</dbReference>